<dbReference type="Proteomes" id="UP000509302">
    <property type="component" value="Chromosome"/>
</dbReference>
<evidence type="ECO:0000256" key="1">
    <source>
        <dbReference type="SAM" id="Phobius"/>
    </source>
</evidence>
<reference evidence="2 3" key="1">
    <citation type="journal article" date="2006" name="Int. J. Syst. Evol. Microbiol.">
        <title>Costertonia aggregata gen. nov., sp. nov., a mesophilic marine bacterium of the family Flavobacteriaceae, isolated from a mature biofilm.</title>
        <authorList>
            <person name="Kwon K.K."/>
            <person name="Lee Y.K."/>
            <person name="Lee H.K."/>
        </authorList>
    </citation>
    <scope>NUCLEOTIDE SEQUENCE [LARGE SCALE GENOMIC DNA]</scope>
    <source>
        <strain evidence="2 3">KCCM 42265</strain>
    </source>
</reference>
<keyword evidence="1" id="KW-1133">Transmembrane helix</keyword>
<dbReference type="AlphaFoldDB" id="A0A7H9AL76"/>
<dbReference type="EMBL" id="CP058595">
    <property type="protein sequence ID" value="QLG44104.1"/>
    <property type="molecule type" value="Genomic_DNA"/>
</dbReference>
<dbReference type="Pfam" id="PF12725">
    <property type="entry name" value="DUF3810"/>
    <property type="match status" value="1"/>
</dbReference>
<keyword evidence="3" id="KW-1185">Reference proteome</keyword>
<name>A0A7H9AL76_9FLAO</name>
<protein>
    <submittedName>
        <fullName evidence="2">DUF3810 domain-containing protein</fullName>
    </submittedName>
</protein>
<sequence length="355" mass="41063">MDNKLRNGIALSLIPQIILVKWLGSYTEIVENHYSRGVYPIIAKFFRALFGWVPFSVGDVVYALLIVLAVRYVFTRRRRIRKHPKVFLRNMIMVLSVAYFTFHLLWGLNYYRKPIAEKFDISDTNTEAELVQFVEELITKTNTVQFQITSDSTKSVEIPYSKKEIFKKTLQGYQGISTTYPFLRYETPSIKKSIFSVPLTYAGYGGYLNPFTNEAQVNGRIPKFRYPVVSAHEIGHQTGYSAENETNFIGYLVTANNPDIYFKYSAYAYALSYCLSDIKRKNEPLFDTLIVKLNKGVLANYQELNDFWAAYENPFEPIFKSIFSSFLKINNQSDGIKSYSRIVSLLVAYHKKHPL</sequence>
<feature type="transmembrane region" description="Helical" evidence="1">
    <location>
        <begin position="49"/>
        <end position="74"/>
    </location>
</feature>
<organism evidence="2 3">
    <name type="scientific">Costertonia aggregata</name>
    <dbReference type="NCBI Taxonomy" id="343403"/>
    <lineage>
        <taxon>Bacteria</taxon>
        <taxon>Pseudomonadati</taxon>
        <taxon>Bacteroidota</taxon>
        <taxon>Flavobacteriia</taxon>
        <taxon>Flavobacteriales</taxon>
        <taxon>Flavobacteriaceae</taxon>
        <taxon>Costertonia</taxon>
    </lineage>
</organism>
<gene>
    <name evidence="2" type="ORF">HYG79_01645</name>
</gene>
<keyword evidence="1" id="KW-0472">Membrane</keyword>
<dbReference type="RefSeq" id="WP_179240440.1">
    <property type="nucleotide sequence ID" value="NZ_CP058595.1"/>
</dbReference>
<evidence type="ECO:0000313" key="3">
    <source>
        <dbReference type="Proteomes" id="UP000509302"/>
    </source>
</evidence>
<proteinExistence type="predicted"/>
<evidence type="ECO:0000313" key="2">
    <source>
        <dbReference type="EMBL" id="QLG44104.1"/>
    </source>
</evidence>
<feature type="transmembrane region" description="Helical" evidence="1">
    <location>
        <begin position="86"/>
        <end position="106"/>
    </location>
</feature>
<accession>A0A7H9AL76</accession>
<dbReference type="KEGG" id="cagg:HYG79_01645"/>
<dbReference type="InterPro" id="IPR024294">
    <property type="entry name" value="DUF3810"/>
</dbReference>
<keyword evidence="1" id="KW-0812">Transmembrane</keyword>